<organism evidence="1">
    <name type="scientific">mine drainage metagenome</name>
    <dbReference type="NCBI Taxonomy" id="410659"/>
    <lineage>
        <taxon>unclassified sequences</taxon>
        <taxon>metagenomes</taxon>
        <taxon>ecological metagenomes</taxon>
    </lineage>
</organism>
<accession>T0Y5Z7</accession>
<reference evidence="1" key="1">
    <citation type="submission" date="2013-08" db="EMBL/GenBank/DDBJ databases">
        <authorList>
            <person name="Mendez C."/>
            <person name="Richter M."/>
            <person name="Ferrer M."/>
            <person name="Sanchez J."/>
        </authorList>
    </citation>
    <scope>NUCLEOTIDE SEQUENCE</scope>
</reference>
<dbReference type="EMBL" id="AUZZ01010839">
    <property type="protein sequence ID" value="EQD28533.1"/>
    <property type="molecule type" value="Genomic_DNA"/>
</dbReference>
<comment type="caution">
    <text evidence="1">The sequence shown here is derived from an EMBL/GenBank/DDBJ whole genome shotgun (WGS) entry which is preliminary data.</text>
</comment>
<reference evidence="1" key="2">
    <citation type="journal article" date="2014" name="ISME J.">
        <title>Microbial stratification in low pH oxic and suboxic macroscopic growths along an acid mine drainage.</title>
        <authorList>
            <person name="Mendez-Garcia C."/>
            <person name="Mesa V."/>
            <person name="Sprenger R.R."/>
            <person name="Richter M."/>
            <person name="Diez M.S."/>
            <person name="Solano J."/>
            <person name="Bargiela R."/>
            <person name="Golyshina O.V."/>
            <person name="Manteca A."/>
            <person name="Ramos J.L."/>
            <person name="Gallego J.R."/>
            <person name="Llorente I."/>
            <person name="Martins Dos Santos V.A."/>
            <person name="Jensen O.N."/>
            <person name="Pelaez A.I."/>
            <person name="Sanchez J."/>
            <person name="Ferrer M."/>
        </authorList>
    </citation>
    <scope>NUCLEOTIDE SEQUENCE</scope>
</reference>
<evidence type="ECO:0000313" key="1">
    <source>
        <dbReference type="EMBL" id="EQD28533.1"/>
    </source>
</evidence>
<protein>
    <submittedName>
        <fullName evidence="1">DNA methylase N-4/N-6</fullName>
    </submittedName>
</protein>
<keyword evidence="1" id="KW-0808">Transferase</keyword>
<proteinExistence type="predicted"/>
<keyword evidence="1" id="KW-0489">Methyltransferase</keyword>
<name>T0Y5Z7_9ZZZZ</name>
<feature type="non-terminal residue" evidence="1">
    <location>
        <position position="81"/>
    </location>
</feature>
<dbReference type="AlphaFoldDB" id="T0Y5Z7"/>
<dbReference type="GO" id="GO:0032259">
    <property type="term" value="P:methylation"/>
    <property type="evidence" value="ECO:0007669"/>
    <property type="project" value="UniProtKB-KW"/>
</dbReference>
<gene>
    <name evidence="1" type="ORF">B2A_14895</name>
</gene>
<dbReference type="GO" id="GO:0008168">
    <property type="term" value="F:methyltransferase activity"/>
    <property type="evidence" value="ECO:0007669"/>
    <property type="project" value="UniProtKB-KW"/>
</dbReference>
<sequence>MSTKLLEMKEIIDKDYREFVSKNKKIIIEDVELELGGHKEVKMLQPDDFELETTTVWSFPSRGKWATHYLNAKYRGNWAPQ</sequence>